<feature type="domain" description="3-keto-alpha-glucoside-1,2-lyase/3-keto-2-hydroxy-glucal hydratase" evidence="2">
    <location>
        <begin position="22"/>
        <end position="203"/>
    </location>
</feature>
<organism evidence="3 4">
    <name type="scientific">Urbifossiella limnaea</name>
    <dbReference type="NCBI Taxonomy" id="2528023"/>
    <lineage>
        <taxon>Bacteria</taxon>
        <taxon>Pseudomonadati</taxon>
        <taxon>Planctomycetota</taxon>
        <taxon>Planctomycetia</taxon>
        <taxon>Gemmatales</taxon>
        <taxon>Gemmataceae</taxon>
        <taxon>Urbifossiella</taxon>
    </lineage>
</organism>
<dbReference type="Gene3D" id="2.60.120.560">
    <property type="entry name" value="Exo-inulinase, domain 1"/>
    <property type="match status" value="1"/>
</dbReference>
<feature type="chain" id="PRO_5021811085" description="3-keto-alpha-glucoside-1,2-lyase/3-keto-2-hydroxy-glucal hydratase domain-containing protein" evidence="1">
    <location>
        <begin position="19"/>
        <end position="208"/>
    </location>
</feature>
<feature type="signal peptide" evidence="1">
    <location>
        <begin position="1"/>
        <end position="18"/>
    </location>
</feature>
<gene>
    <name evidence="3" type="ORF">ETAA1_24080</name>
</gene>
<name>A0A517XSH0_9BACT</name>
<protein>
    <recommendedName>
        <fullName evidence="2">3-keto-alpha-glucoside-1,2-lyase/3-keto-2-hydroxy-glucal hydratase domain-containing protein</fullName>
    </recommendedName>
</protein>
<evidence type="ECO:0000313" key="4">
    <source>
        <dbReference type="Proteomes" id="UP000319576"/>
    </source>
</evidence>
<dbReference type="OrthoDB" id="262927at2"/>
<dbReference type="Proteomes" id="UP000319576">
    <property type="component" value="Chromosome"/>
</dbReference>
<dbReference type="InterPro" id="IPR010496">
    <property type="entry name" value="AL/BT2_dom"/>
</dbReference>
<dbReference type="KEGG" id="uli:ETAA1_24080"/>
<dbReference type="RefSeq" id="WP_145238025.1">
    <property type="nucleotide sequence ID" value="NZ_CP036273.1"/>
</dbReference>
<dbReference type="GO" id="GO:0016787">
    <property type="term" value="F:hydrolase activity"/>
    <property type="evidence" value="ECO:0007669"/>
    <property type="project" value="InterPro"/>
</dbReference>
<dbReference type="EMBL" id="CP036273">
    <property type="protein sequence ID" value="QDU20456.1"/>
    <property type="molecule type" value="Genomic_DNA"/>
</dbReference>
<keyword evidence="1" id="KW-0732">Signal</keyword>
<dbReference type="Pfam" id="PF06439">
    <property type="entry name" value="3keto-disac_hyd"/>
    <property type="match status" value="1"/>
</dbReference>
<reference evidence="3 4" key="1">
    <citation type="submission" date="2019-02" db="EMBL/GenBank/DDBJ databases">
        <title>Deep-cultivation of Planctomycetes and their phenomic and genomic characterization uncovers novel biology.</title>
        <authorList>
            <person name="Wiegand S."/>
            <person name="Jogler M."/>
            <person name="Boedeker C."/>
            <person name="Pinto D."/>
            <person name="Vollmers J."/>
            <person name="Rivas-Marin E."/>
            <person name="Kohn T."/>
            <person name="Peeters S.H."/>
            <person name="Heuer A."/>
            <person name="Rast P."/>
            <person name="Oberbeckmann S."/>
            <person name="Bunk B."/>
            <person name="Jeske O."/>
            <person name="Meyerdierks A."/>
            <person name="Storesund J.E."/>
            <person name="Kallscheuer N."/>
            <person name="Luecker S."/>
            <person name="Lage O.M."/>
            <person name="Pohl T."/>
            <person name="Merkel B.J."/>
            <person name="Hornburger P."/>
            <person name="Mueller R.-W."/>
            <person name="Bruemmer F."/>
            <person name="Labrenz M."/>
            <person name="Spormann A.M."/>
            <person name="Op den Camp H."/>
            <person name="Overmann J."/>
            <person name="Amann R."/>
            <person name="Jetten M.S.M."/>
            <person name="Mascher T."/>
            <person name="Medema M.H."/>
            <person name="Devos D.P."/>
            <person name="Kaster A.-K."/>
            <person name="Ovreas L."/>
            <person name="Rohde M."/>
            <person name="Galperin M.Y."/>
            <person name="Jogler C."/>
        </authorList>
    </citation>
    <scope>NUCLEOTIDE SEQUENCE [LARGE SCALE GENOMIC DNA]</scope>
    <source>
        <strain evidence="3 4">ETA_A1</strain>
    </source>
</reference>
<dbReference type="AlphaFoldDB" id="A0A517XSH0"/>
<evidence type="ECO:0000259" key="2">
    <source>
        <dbReference type="Pfam" id="PF06439"/>
    </source>
</evidence>
<evidence type="ECO:0000313" key="3">
    <source>
        <dbReference type="EMBL" id="QDU20456.1"/>
    </source>
</evidence>
<keyword evidence="4" id="KW-1185">Reference proteome</keyword>
<accession>A0A517XSH0</accession>
<proteinExistence type="predicted"/>
<evidence type="ECO:0000256" key="1">
    <source>
        <dbReference type="SAM" id="SignalP"/>
    </source>
</evidence>
<sequence precursor="true">MRTVLALFLSSVTTTLLAAEPASLFDGKTFAGWEGDTAKTWKVADGVITAGSLDATVPRNEFLCTTKTYGDFELKVRFKLEGDKERVNAGVQFRTKRIPNHHEVSGYQADAGQQYWGALYDESRRNKILAKPDEKLLAGLVKHGDWNEYTIRCEGPRVQLWLNGTKTVDYTEADEKVERTGVIGLQIHGGAKARVSYKDVRIEELKAK</sequence>